<feature type="region of interest" description="Disordered" evidence="1">
    <location>
        <begin position="308"/>
        <end position="339"/>
    </location>
</feature>
<feature type="compositionally biased region" description="Polar residues" evidence="1">
    <location>
        <begin position="237"/>
        <end position="246"/>
    </location>
</feature>
<evidence type="ECO:0000256" key="1">
    <source>
        <dbReference type="SAM" id="MobiDB-lite"/>
    </source>
</evidence>
<evidence type="ECO:0000259" key="4">
    <source>
        <dbReference type="Pfam" id="PF23232"/>
    </source>
</evidence>
<dbReference type="GO" id="GO:0016887">
    <property type="term" value="F:ATP hydrolysis activity"/>
    <property type="evidence" value="ECO:0007669"/>
    <property type="project" value="InterPro"/>
</dbReference>
<dbReference type="Pfam" id="PF23232">
    <property type="entry name" value="AAA_lid_13"/>
    <property type="match status" value="1"/>
</dbReference>
<dbReference type="EMBL" id="JAUJDW010000158">
    <property type="protein sequence ID" value="KAK0622159.1"/>
    <property type="molecule type" value="Genomic_DNA"/>
</dbReference>
<dbReference type="InterPro" id="IPR027417">
    <property type="entry name" value="P-loop_NTPase"/>
</dbReference>
<evidence type="ECO:0008006" key="7">
    <source>
        <dbReference type="Google" id="ProtNLM"/>
    </source>
</evidence>
<reference evidence="5" key="1">
    <citation type="submission" date="2023-06" db="EMBL/GenBank/DDBJ databases">
        <title>Multi-omics analyses reveal the molecular pathogenesis toolkit of Lasiodiplodia hormozganensis, a cross-kingdom pathogen.</title>
        <authorList>
            <person name="Felix C."/>
            <person name="Meneses R."/>
            <person name="Goncalves M.F.M."/>
            <person name="Tilleman L."/>
            <person name="Duarte A.S."/>
            <person name="Jorrin-Novo J.V."/>
            <person name="Van De Peer Y."/>
            <person name="Deforce D."/>
            <person name="Van Nieuwerburgh F."/>
            <person name="Esteves A.C."/>
            <person name="Alves A."/>
        </authorList>
    </citation>
    <scope>NUCLEOTIDE SEQUENCE</scope>
    <source>
        <strain evidence="5">CBS 339.90</strain>
    </source>
</reference>
<feature type="region of interest" description="Disordered" evidence="1">
    <location>
        <begin position="1"/>
        <end position="80"/>
    </location>
</feature>
<feature type="region of interest" description="Disordered" evidence="1">
    <location>
        <begin position="932"/>
        <end position="957"/>
    </location>
</feature>
<feature type="compositionally biased region" description="Polar residues" evidence="1">
    <location>
        <begin position="317"/>
        <end position="327"/>
    </location>
</feature>
<feature type="domain" description="DUF7025" evidence="3">
    <location>
        <begin position="360"/>
        <end position="472"/>
    </location>
</feature>
<feature type="region of interest" description="Disordered" evidence="1">
    <location>
        <begin position="222"/>
        <end position="249"/>
    </location>
</feature>
<feature type="domain" description="AAA+ ATPase lid" evidence="4">
    <location>
        <begin position="796"/>
        <end position="914"/>
    </location>
</feature>
<dbReference type="Gene3D" id="3.40.50.300">
    <property type="entry name" value="P-loop containing nucleotide triphosphate hydrolases"/>
    <property type="match status" value="1"/>
</dbReference>
<dbReference type="InterPro" id="IPR003959">
    <property type="entry name" value="ATPase_AAA_core"/>
</dbReference>
<evidence type="ECO:0000259" key="2">
    <source>
        <dbReference type="Pfam" id="PF00004"/>
    </source>
</evidence>
<evidence type="ECO:0000259" key="3">
    <source>
        <dbReference type="Pfam" id="PF22942"/>
    </source>
</evidence>
<organism evidence="5 6">
    <name type="scientific">Lasiodiplodia hormozganensis</name>
    <dbReference type="NCBI Taxonomy" id="869390"/>
    <lineage>
        <taxon>Eukaryota</taxon>
        <taxon>Fungi</taxon>
        <taxon>Dikarya</taxon>
        <taxon>Ascomycota</taxon>
        <taxon>Pezizomycotina</taxon>
        <taxon>Dothideomycetes</taxon>
        <taxon>Dothideomycetes incertae sedis</taxon>
        <taxon>Botryosphaeriales</taxon>
        <taxon>Botryosphaeriaceae</taxon>
        <taxon>Lasiodiplodia</taxon>
    </lineage>
</organism>
<gene>
    <name evidence="5" type="ORF">DIS24_g11342</name>
</gene>
<dbReference type="Pfam" id="PF22942">
    <property type="entry name" value="DUF7025"/>
    <property type="match status" value="1"/>
</dbReference>
<dbReference type="AlphaFoldDB" id="A0AA40C283"/>
<evidence type="ECO:0000313" key="5">
    <source>
        <dbReference type="EMBL" id="KAK0622159.1"/>
    </source>
</evidence>
<dbReference type="GO" id="GO:0005524">
    <property type="term" value="F:ATP binding"/>
    <property type="evidence" value="ECO:0007669"/>
    <property type="project" value="InterPro"/>
</dbReference>
<dbReference type="InterPro" id="IPR056599">
    <property type="entry name" value="AAA_lid_fung"/>
</dbReference>
<dbReference type="Pfam" id="PF00004">
    <property type="entry name" value="AAA"/>
    <property type="match status" value="1"/>
</dbReference>
<dbReference type="InterPro" id="IPR054289">
    <property type="entry name" value="DUF7025"/>
</dbReference>
<proteinExistence type="predicted"/>
<evidence type="ECO:0000313" key="6">
    <source>
        <dbReference type="Proteomes" id="UP001175001"/>
    </source>
</evidence>
<feature type="compositionally biased region" description="Basic and acidic residues" evidence="1">
    <location>
        <begin position="330"/>
        <end position="339"/>
    </location>
</feature>
<accession>A0AA40C283</accession>
<feature type="domain" description="ATPase AAA-type core" evidence="2">
    <location>
        <begin position="686"/>
        <end position="792"/>
    </location>
</feature>
<dbReference type="SUPFAM" id="SSF52540">
    <property type="entry name" value="P-loop containing nucleoside triphosphate hydrolases"/>
    <property type="match status" value="1"/>
</dbReference>
<comment type="caution">
    <text evidence="5">The sequence shown here is derived from an EMBL/GenBank/DDBJ whole genome shotgun (WGS) entry which is preliminary data.</text>
</comment>
<keyword evidence="6" id="KW-1185">Reference proteome</keyword>
<name>A0AA40C283_9PEZI</name>
<feature type="compositionally biased region" description="Polar residues" evidence="1">
    <location>
        <begin position="1"/>
        <end position="15"/>
    </location>
</feature>
<protein>
    <recommendedName>
        <fullName evidence="7">ATPase AAA-type core domain-containing protein</fullName>
    </recommendedName>
</protein>
<dbReference type="PANTHER" id="PTHR46411:SF2">
    <property type="entry name" value="AAA+ ATPASE DOMAIN-CONTAINING PROTEIN"/>
    <property type="match status" value="1"/>
</dbReference>
<dbReference type="Proteomes" id="UP001175001">
    <property type="component" value="Unassembled WGS sequence"/>
</dbReference>
<sequence>MATDQHATTPNGDSNTDSEDSKAPSKPLNPDTGRSTASTVPPDAVPSMNVTNGENTPPEDDRISEASAYDEPDHPEDMRGFVSQYHDTKERTFDLLERINKRDIRRRQHNRYMLLLDDRIEYIEKELQILFGRPDLEELKRKLQPEPAPDSASTPAVDSEKRHYPTGLKTMSWKEYAKTKGDSGTFKDPIPKSAIDILEEEPTVYQPQQHWFRYMKSYQEDSAAVPSPPKSAEGAPSRTSNGSLQAKSMPERIRINCPDLCDALREFAPEGTLSHPDAKHIVMRRPFKFITHNEQLLRNFTAQKERDLSENSVVDVDSTSTNPQAGEQSAKGEESTEERRVKHLRLLQDFISDYITPAKERASKRDRIAFQDLHFLFEPGQIVYVRHKEHPQKTWRVLQVAGGNRYLRKHDPRDEEAYGCKSDKRDTFSPFVLDCYFLAFDGVRFRRVYHRFSIPFFSDDQPTKRFWVLPLEIAINNELLDKDLIRSQGQQYLECTTICHRYYHGRTLEKDSQGARLRARGESGVDVQIFSESIDGNVMIDFDKAYQQNQNWMLNFEDLTEYKINPREWESSIDPRKETIQGDFVIDSRRKEEYLDREEDSERLESWETRKLREDDLLVLPDRVPAFILRSRKWVYVQLGRNAEGEEVLTKVEKRREAWDELQLPGEEHLEPDEENRSSHKYIIQSLVAKHFAKDMNLDLVRNKGDLGLDPQQVEVNLTKHFELAQSWDCILLLDEADVFLAARSLRDLNRNALVSVFLRILEYYEGILFLTTNKVGLIDEAFKSRIHMALYYPWLTEEQTVSIWRSLLKKAGSSQQGLIFDKTDIMAYARKLFNLQSRSEHGRGPEGIAPGWNGRQIKNGFMSAIALAQYEAKRKRQLEKDETPIQIYLKPQHFETVVKASEAFDQYLWKVHNYTADSKLAEKGGYRIDGHGPGFNGQNASSYPARPTSLDQQPSAYQYQPNLPPSQPQPILRISRVYRSTIHKARISTLCQARDSLRDRTISNKFRSKITSNSIYHRTISSSHSSCLSHHRHRNISSSNHKTFQIMLSSSTAHPRWYKQFQNVMHMAFSITPCSLHTTMLMPLES</sequence>
<feature type="region of interest" description="Disordered" evidence="1">
    <location>
        <begin position="142"/>
        <end position="162"/>
    </location>
</feature>
<dbReference type="PANTHER" id="PTHR46411">
    <property type="entry name" value="FAMILY ATPASE, PUTATIVE-RELATED"/>
    <property type="match status" value="1"/>
</dbReference>